<reference evidence="2" key="1">
    <citation type="submission" date="2024-03" db="EMBL/GenBank/DDBJ databases">
        <title>WGS assembly of Saponaria officinalis var. Norfolk2.</title>
        <authorList>
            <person name="Jenkins J."/>
            <person name="Shu S."/>
            <person name="Grimwood J."/>
            <person name="Barry K."/>
            <person name="Goodstein D."/>
            <person name="Schmutz J."/>
            <person name="Leebens-Mack J."/>
            <person name="Osbourn A."/>
        </authorList>
    </citation>
    <scope>NUCLEOTIDE SEQUENCE [LARGE SCALE GENOMIC DNA]</scope>
    <source>
        <strain evidence="2">JIC</strain>
    </source>
</reference>
<keyword evidence="3" id="KW-1185">Reference proteome</keyword>
<evidence type="ECO:0000313" key="3">
    <source>
        <dbReference type="Proteomes" id="UP001443914"/>
    </source>
</evidence>
<accession>A0AAW1JKM3</accession>
<evidence type="ECO:0000256" key="1">
    <source>
        <dbReference type="SAM" id="MobiDB-lite"/>
    </source>
</evidence>
<feature type="compositionally biased region" description="Polar residues" evidence="1">
    <location>
        <begin position="37"/>
        <end position="53"/>
    </location>
</feature>
<name>A0AAW1JKM3_SAPOF</name>
<gene>
    <name evidence="2" type="ORF">RND81_07G052400</name>
</gene>
<organism evidence="2 3">
    <name type="scientific">Saponaria officinalis</name>
    <name type="common">Common soapwort</name>
    <name type="synonym">Lychnis saponaria</name>
    <dbReference type="NCBI Taxonomy" id="3572"/>
    <lineage>
        <taxon>Eukaryota</taxon>
        <taxon>Viridiplantae</taxon>
        <taxon>Streptophyta</taxon>
        <taxon>Embryophyta</taxon>
        <taxon>Tracheophyta</taxon>
        <taxon>Spermatophyta</taxon>
        <taxon>Magnoliopsida</taxon>
        <taxon>eudicotyledons</taxon>
        <taxon>Gunneridae</taxon>
        <taxon>Pentapetalae</taxon>
        <taxon>Caryophyllales</taxon>
        <taxon>Caryophyllaceae</taxon>
        <taxon>Caryophylleae</taxon>
        <taxon>Saponaria</taxon>
    </lineage>
</organism>
<proteinExistence type="predicted"/>
<sequence length="110" mass="12887">MCWLNFKEIKGENEKRKIVMNYCLKGGRSGNQIRHTLLKSSTGEDLEGSSSIFETRKSKSLKREEEKRDEEKRVIEEMLKKQNTESKRKKTTLKELWAPENRIQQVGAIS</sequence>
<dbReference type="EMBL" id="JBDFQZ010000007">
    <property type="protein sequence ID" value="KAK9705384.1"/>
    <property type="molecule type" value="Genomic_DNA"/>
</dbReference>
<protein>
    <submittedName>
        <fullName evidence="2">Uncharacterized protein</fullName>
    </submittedName>
</protein>
<dbReference type="AlphaFoldDB" id="A0AAW1JKM3"/>
<dbReference type="Proteomes" id="UP001443914">
    <property type="component" value="Unassembled WGS sequence"/>
</dbReference>
<feature type="compositionally biased region" description="Basic and acidic residues" evidence="1">
    <location>
        <begin position="54"/>
        <end position="72"/>
    </location>
</feature>
<comment type="caution">
    <text evidence="2">The sequence shown here is derived from an EMBL/GenBank/DDBJ whole genome shotgun (WGS) entry which is preliminary data.</text>
</comment>
<evidence type="ECO:0000313" key="2">
    <source>
        <dbReference type="EMBL" id="KAK9705384.1"/>
    </source>
</evidence>
<feature type="region of interest" description="Disordered" evidence="1">
    <location>
        <begin position="37"/>
        <end position="72"/>
    </location>
</feature>